<name>A0ABD3R5H7_9STRA</name>
<dbReference type="PANTHER" id="PTHR10663">
    <property type="entry name" value="GUANYL-NUCLEOTIDE EXCHANGE FACTOR"/>
    <property type="match status" value="1"/>
</dbReference>
<keyword evidence="4" id="KW-0963">Cytoplasm</keyword>
<feature type="region of interest" description="Disordered" evidence="7">
    <location>
        <begin position="544"/>
        <end position="571"/>
    </location>
</feature>
<feature type="compositionally biased region" description="Basic and acidic residues" evidence="7">
    <location>
        <begin position="1361"/>
        <end position="1379"/>
    </location>
</feature>
<keyword evidence="10" id="KW-1185">Reference proteome</keyword>
<feature type="compositionally biased region" description="Acidic residues" evidence="7">
    <location>
        <begin position="382"/>
        <end position="394"/>
    </location>
</feature>
<protein>
    <recommendedName>
        <fullName evidence="8">SEC7 domain-containing protein</fullName>
    </recommendedName>
</protein>
<evidence type="ECO:0000256" key="4">
    <source>
        <dbReference type="ARBA" id="ARBA00022490"/>
    </source>
</evidence>
<accession>A0ABD3R5H7</accession>
<dbReference type="InterPro" id="IPR023394">
    <property type="entry name" value="Sec7_C_sf"/>
</dbReference>
<dbReference type="EMBL" id="JALLPB020000585">
    <property type="protein sequence ID" value="KAL3807779.1"/>
    <property type="molecule type" value="Genomic_DNA"/>
</dbReference>
<sequence length="2204" mass="238395">MVTESDGENDANAADGGGSVGGYTPPSLPSSPLASSAAAHDDGDYGDASPPPPFHPPAVENDNITSAEAEGASPSLEDGEASHVAASASSVPSSVGDLFAGLSLSSPPGRGAADVVVVVDGGGSRAPTPVHSNVDDDADEAEQRVASGSRPPTPVHSNATLPSPPPSPAGRGAAGSALRIIPPPAVARVRLSTVPSTKIPHPDTALRLLRKFHSRTSPSLPKSAGGTRPSSWFGWVFGSSAEAVTDPMDDDDLDAYREFSLALGTNDAPDDASDVHGGDGGGVDGDGAVVVESILGRRGDTPARARASIATFVQLLGTWCRSSAEAANAAADLRDAGSTGKSASGAVGEVTAELLAMCIDAANSLVAHGCLDDVYLRLGAEEDEEKEEEEEGEDGDRNVDDVVGGGGREGTGEGGARGQGTEAKVRRGEEELGAPSLIKLAVNMLVESVCIADLSSERTELSALKFLLTTGCRVAVGEPMIHGTHLLQTVRVCSQIYLHTDVGSNKTTAKAALQQLVVTVFVRLERSIERCVLEERMAAIENEDVEREERGVSGRIRRSNTSSSEAAAPSFPTQDHRDAYLVLRSLCKLSMQTSASKAAPPATVVMSSVAGGGAEVGSNPPPAASPVIPPPHDSSYDPALESRILALELLLHILRHPSSLCLLHAGPHFHYAIRQYLCTSLLKNSTSLDTNMVELSLRLFVPLIRNFRSLLKTEIEAFVTNVFFVILDSKNSTVQHKLLVVTLFEEICADATTLAEIFLNYDCDLSAVDLFSRIVNALGKVARVGLADATGSSGGGAGGGAAGSLHFVAGAGAVRAEMTRLDHRELRLAAMKALRQVLASLHSSIVTPVNGSMGNNGDISLDEANLRLKNMSGNGDYKKDDEGINVEPTKDGASGEVSEASAKKTLVEMYDSKKKRREEEAKAALKFNQKPQDGLKYAAERGHLDITDPVDVARYLLQNKDIFEKAQIGEYLGREKEWQDGFALKVLRAYGDALDFQGMKFDDAIRYYLSGFRLPGEAQKIDRIMEVFAARYTEQNSSVFPTADSAFILAFSIIMLNTDLHNPAIREDRRMTIPSFIRMNSGVCEGGDFPDEMLAEIFERIKNDPISLKEDDNARESAGISKGGKSVSSMSTTGLSDFFFGSHYVEQDRTRESNYQKEGDQIVRDTESMLRRRRKATKYHAPSTSASGGSKKALRDSFKRNAASVKFVGTADSGLRDEYVTPMFDVAWGPALAVFSTAIESANGTDGILASIATDEEMDHAVENAALAIDVSLNGFQLAICIAGLCGNDTARDAYVRALYNFTLLGSSHLLADRHIHCVRALLRLARDDGELLGVTWEHIFRALTDIYRLHQVWEGMARNERKESKARERAAKKTERNSSEGNTADDESDTSSEMSDYLDIRLEEEMDKRMIDEANAMFIHNTISLDIVDSIFQRSTSLSRRSLKDFVYQLCRVSRMEISGYGGHVGSNANDIDLTNDHYMKHHTLSDNKHGSSVVGVSATQPAIYSLEKLVEVTHFNMESRPRLIFADIWGTISTHLTSTALHEEAAVAMYAVDSLRQLSLQFLNREELGVFEFQRRFLKPFETIMSRSTHVSVKELLLSSVEQIISIYGFDNGVKSTSHHGTLRSGWRSVLVVLGTAGLDKNDSIALQGFKMLSDQIDQCFSVINMKSGVDGIERLDTLVAEFYVDLVNTLLLFVSGPRQDLSTKSTVRLVQLSDVLADGKVPLSFARKKATASSVTLPANDVDAASDNGNMGLWWPMLLGLSQTMGDPRPDVRVKGLGTLLDIINKHFFPSSGGAKYSPSDDNGGVATPQHGDLQTLQLIFRGILIPALEFEEIDGNSTSGFAPELLPSNFVHFITLPPALDAAVLGAGSGHDEWINTTFEYLIDGCVSICLRSLKAFNSDVLVEEVLAMLNSCLLSDSGHLAVKGLRRLQQFVSQDLELKDISDDTWATVSHMLSRVLSIRGLPSSSVPEVEGASDELKEQARQDHTEAMNEFIREQRFFSNRRYIGCNAAMVIGSLLTDKKIVESMGVQCFILLTSGLGKGIKEWERAAEIIDSKTARPDIFEAKPSPPHYLENVLYARRWMTKFLVSILTQSDVTTLETAPCQQVLKEESSSLLRAFLSKESNESCSSIEFRNMSNMVSNLLECFNSLGDDKISVMKWLSPVLSACIQTNNQAIRTSVQILITRLLREASQTNGMGSP</sequence>
<dbReference type="GO" id="GO:0016020">
    <property type="term" value="C:membrane"/>
    <property type="evidence" value="ECO:0007669"/>
    <property type="project" value="UniProtKB-SubCell"/>
</dbReference>
<dbReference type="CDD" id="cd00171">
    <property type="entry name" value="Sec7"/>
    <property type="match status" value="1"/>
</dbReference>
<dbReference type="FunFam" id="1.10.220.20:FF:000010">
    <property type="entry name" value="ArfGEF"/>
    <property type="match status" value="1"/>
</dbReference>
<dbReference type="InterPro" id="IPR032629">
    <property type="entry name" value="DCB_dom"/>
</dbReference>
<feature type="region of interest" description="Disordered" evidence="7">
    <location>
        <begin position="1"/>
        <end position="176"/>
    </location>
</feature>
<dbReference type="InterPro" id="IPR015403">
    <property type="entry name" value="Mon2/Sec7/BIG1-like_HDS"/>
</dbReference>
<dbReference type="Proteomes" id="UP001530377">
    <property type="component" value="Unassembled WGS sequence"/>
</dbReference>
<keyword evidence="6" id="KW-0472">Membrane</keyword>
<dbReference type="Pfam" id="PF12783">
    <property type="entry name" value="Sec7-like_HUS"/>
    <property type="match status" value="1"/>
</dbReference>
<feature type="region of interest" description="Disordered" evidence="7">
    <location>
        <begin position="878"/>
        <end position="898"/>
    </location>
</feature>
<comment type="subcellular location">
    <subcellularLocation>
        <location evidence="2">Cytoplasm</location>
    </subcellularLocation>
    <subcellularLocation>
        <location evidence="1">Membrane</location>
    </subcellularLocation>
</comment>
<keyword evidence="5" id="KW-0653">Protein transport</keyword>
<dbReference type="SUPFAM" id="SSF48371">
    <property type="entry name" value="ARM repeat"/>
    <property type="match status" value="1"/>
</dbReference>
<dbReference type="InterPro" id="IPR016024">
    <property type="entry name" value="ARM-type_fold"/>
</dbReference>
<evidence type="ECO:0000256" key="7">
    <source>
        <dbReference type="SAM" id="MobiDB-lite"/>
    </source>
</evidence>
<dbReference type="InterPro" id="IPR000904">
    <property type="entry name" value="Sec7_dom"/>
</dbReference>
<dbReference type="InterPro" id="IPR032691">
    <property type="entry name" value="Mon2/Sec7/BIG1-like_HUS"/>
</dbReference>
<dbReference type="SUPFAM" id="SSF48425">
    <property type="entry name" value="Sec7 domain"/>
    <property type="match status" value="1"/>
</dbReference>
<proteinExistence type="predicted"/>
<feature type="domain" description="SEC7" evidence="8">
    <location>
        <begin position="908"/>
        <end position="1104"/>
    </location>
</feature>
<evidence type="ECO:0000256" key="3">
    <source>
        <dbReference type="ARBA" id="ARBA00022448"/>
    </source>
</evidence>
<keyword evidence="3" id="KW-0813">Transport</keyword>
<dbReference type="PROSITE" id="PS50190">
    <property type="entry name" value="SEC7"/>
    <property type="match status" value="1"/>
</dbReference>
<feature type="compositionally biased region" description="Low complexity" evidence="7">
    <location>
        <begin position="109"/>
        <end position="119"/>
    </location>
</feature>
<feature type="compositionally biased region" description="Gly residues" evidence="7">
    <location>
        <begin position="403"/>
        <end position="418"/>
    </location>
</feature>
<evidence type="ECO:0000256" key="2">
    <source>
        <dbReference type="ARBA" id="ARBA00004496"/>
    </source>
</evidence>
<feature type="compositionally biased region" description="Low complexity" evidence="7">
    <location>
        <begin position="82"/>
        <end position="95"/>
    </location>
</feature>
<comment type="caution">
    <text evidence="9">The sequence shown here is derived from an EMBL/GenBank/DDBJ whole genome shotgun (WGS) entry which is preliminary data.</text>
</comment>
<dbReference type="GO" id="GO:0005737">
    <property type="term" value="C:cytoplasm"/>
    <property type="evidence" value="ECO:0007669"/>
    <property type="project" value="UniProtKB-SubCell"/>
</dbReference>
<dbReference type="SMART" id="SM00222">
    <property type="entry name" value="Sec7"/>
    <property type="match status" value="1"/>
</dbReference>
<reference evidence="9 10" key="1">
    <citation type="submission" date="2024-10" db="EMBL/GenBank/DDBJ databases">
        <title>Updated reference genomes for cyclostephanoid diatoms.</title>
        <authorList>
            <person name="Roberts W.R."/>
            <person name="Alverson A.J."/>
        </authorList>
    </citation>
    <scope>NUCLEOTIDE SEQUENCE [LARGE SCALE GENOMIC DNA]</scope>
    <source>
        <strain evidence="9 10">AJA228-03</strain>
    </source>
</reference>
<dbReference type="Pfam" id="PF16213">
    <property type="entry name" value="DCB"/>
    <property type="match status" value="1"/>
</dbReference>
<evidence type="ECO:0000313" key="10">
    <source>
        <dbReference type="Proteomes" id="UP001530377"/>
    </source>
</evidence>
<dbReference type="Gene3D" id="1.10.1000.11">
    <property type="entry name" value="Arf Nucleotide-binding Site Opener,domain 2"/>
    <property type="match status" value="1"/>
</dbReference>
<evidence type="ECO:0000256" key="6">
    <source>
        <dbReference type="ARBA" id="ARBA00023136"/>
    </source>
</evidence>
<dbReference type="InterPro" id="IPR035999">
    <property type="entry name" value="Sec7_dom_sf"/>
</dbReference>
<feature type="region of interest" description="Disordered" evidence="7">
    <location>
        <begin position="1361"/>
        <end position="1395"/>
    </location>
</feature>
<dbReference type="Pfam" id="PF01369">
    <property type="entry name" value="Sec7"/>
    <property type="match status" value="1"/>
</dbReference>
<dbReference type="GO" id="GO:0015031">
    <property type="term" value="P:protein transport"/>
    <property type="evidence" value="ECO:0007669"/>
    <property type="project" value="UniProtKB-KW"/>
</dbReference>
<gene>
    <name evidence="9" type="ORF">ACHAXA_000332</name>
</gene>
<evidence type="ECO:0000256" key="1">
    <source>
        <dbReference type="ARBA" id="ARBA00004370"/>
    </source>
</evidence>
<dbReference type="Gene3D" id="1.10.220.20">
    <property type="match status" value="1"/>
</dbReference>
<organism evidence="9 10">
    <name type="scientific">Cyclostephanos tholiformis</name>
    <dbReference type="NCBI Taxonomy" id="382380"/>
    <lineage>
        <taxon>Eukaryota</taxon>
        <taxon>Sar</taxon>
        <taxon>Stramenopiles</taxon>
        <taxon>Ochrophyta</taxon>
        <taxon>Bacillariophyta</taxon>
        <taxon>Coscinodiscophyceae</taxon>
        <taxon>Thalassiosirophycidae</taxon>
        <taxon>Stephanodiscales</taxon>
        <taxon>Stephanodiscaceae</taxon>
        <taxon>Cyclostephanos</taxon>
    </lineage>
</organism>
<evidence type="ECO:0000313" key="9">
    <source>
        <dbReference type="EMBL" id="KAL3807779.1"/>
    </source>
</evidence>
<dbReference type="PANTHER" id="PTHR10663:SF375">
    <property type="entry name" value="LD29171P"/>
    <property type="match status" value="1"/>
</dbReference>
<evidence type="ECO:0000256" key="5">
    <source>
        <dbReference type="ARBA" id="ARBA00022927"/>
    </source>
</evidence>
<dbReference type="Pfam" id="PF09324">
    <property type="entry name" value="Sec7-like_HDS"/>
    <property type="match status" value="1"/>
</dbReference>
<dbReference type="FunFam" id="1.10.1000.11:FF:000002">
    <property type="entry name" value="Cytohesin 1"/>
    <property type="match status" value="1"/>
</dbReference>
<feature type="region of interest" description="Disordered" evidence="7">
    <location>
        <begin position="382"/>
        <end position="427"/>
    </location>
</feature>
<evidence type="ECO:0000259" key="8">
    <source>
        <dbReference type="PROSITE" id="PS50190"/>
    </source>
</evidence>